<keyword evidence="4" id="KW-1185">Reference proteome</keyword>
<evidence type="ECO:0000259" key="1">
    <source>
        <dbReference type="Pfam" id="PF13622"/>
    </source>
</evidence>
<dbReference type="SUPFAM" id="SSF54637">
    <property type="entry name" value="Thioesterase/thiol ester dehydrase-isomerase"/>
    <property type="match status" value="1"/>
</dbReference>
<dbReference type="EMBL" id="CP034412">
    <property type="protein sequence ID" value="QCY47274.1"/>
    <property type="molecule type" value="Genomic_DNA"/>
</dbReference>
<dbReference type="InterPro" id="IPR049449">
    <property type="entry name" value="TesB_ACOT8-like_N"/>
</dbReference>
<dbReference type="Proteomes" id="UP000307000">
    <property type="component" value="Chromosome"/>
</dbReference>
<dbReference type="InterPro" id="IPR042171">
    <property type="entry name" value="Acyl-CoA_hotdog"/>
</dbReference>
<dbReference type="AlphaFoldDB" id="A0A5B7WVI7"/>
<evidence type="ECO:0000259" key="2">
    <source>
        <dbReference type="Pfam" id="PF20789"/>
    </source>
</evidence>
<name>A0A5B7WVI7_9MICC</name>
<proteinExistence type="predicted"/>
<gene>
    <name evidence="3" type="ORF">GcLGCM259_1543</name>
</gene>
<protein>
    <submittedName>
        <fullName evidence="3">Thioesterase</fullName>
    </submittedName>
</protein>
<dbReference type="InterPro" id="IPR029069">
    <property type="entry name" value="HotDog_dom_sf"/>
</dbReference>
<dbReference type="Pfam" id="PF13622">
    <property type="entry name" value="4HBT_3"/>
    <property type="match status" value="1"/>
</dbReference>
<evidence type="ECO:0000313" key="3">
    <source>
        <dbReference type="EMBL" id="QCY47274.1"/>
    </source>
</evidence>
<feature type="domain" description="Acyl-CoA thioesterase-like N-terminal HotDog" evidence="1">
    <location>
        <begin position="36"/>
        <end position="117"/>
    </location>
</feature>
<dbReference type="Pfam" id="PF20789">
    <property type="entry name" value="4HBT_3C"/>
    <property type="match status" value="1"/>
</dbReference>
<dbReference type="KEGG" id="gcr:GcLGCM259_1543"/>
<dbReference type="InterPro" id="IPR049450">
    <property type="entry name" value="ACOT8-like_C"/>
</dbReference>
<dbReference type="RefSeq" id="WP_138174196.1">
    <property type="nucleotide sequence ID" value="NZ_CP034412.1"/>
</dbReference>
<evidence type="ECO:0000313" key="4">
    <source>
        <dbReference type="Proteomes" id="UP000307000"/>
    </source>
</evidence>
<feature type="domain" description="Acyl-CoA thioesterase-like C-terminal" evidence="2">
    <location>
        <begin position="137"/>
        <end position="269"/>
    </location>
</feature>
<sequence>MTHQVGEELEQILATGDFYYEPLGEGRYRSTIHAQGAWNEHEQHMAPATGVLVHEMLNFQPRDDMRLARVSLEIHGLIHAGEFEINTRMIRPGRTIELIEAEMVTNGRTSIVARAWRLATGDSSAVAGSEDARVPGPQECEPYDAVSQWPGGYIRGVEMRAAAGHRPGKGIVWLRNPFSLVDGVSSPDMVRLLGMVDTANGVAPRSEPGPNSWMFPNVDLQIHMYREPVGQWLGLQAQQSYGADGIGLTSAVLHDEQGPFGHSEQILTVRPL</sequence>
<organism evidence="3 4">
    <name type="scientific">Glutamicibacter creatinolyticus</name>
    <dbReference type="NCBI Taxonomy" id="162496"/>
    <lineage>
        <taxon>Bacteria</taxon>
        <taxon>Bacillati</taxon>
        <taxon>Actinomycetota</taxon>
        <taxon>Actinomycetes</taxon>
        <taxon>Micrococcales</taxon>
        <taxon>Micrococcaceae</taxon>
        <taxon>Glutamicibacter</taxon>
    </lineage>
</organism>
<dbReference type="Gene3D" id="2.40.160.210">
    <property type="entry name" value="Acyl-CoA thioesterase, double hotdog domain"/>
    <property type="match status" value="1"/>
</dbReference>
<reference evidence="3 4" key="1">
    <citation type="submission" date="2018-12" db="EMBL/GenBank/DDBJ databases">
        <title>Complete Genome Sequence of Glutamicibacter creatinolyticus strain LGCM259,isolated from an abscess of a 12-year-old mare in Italy.</title>
        <authorList>
            <person name="Santos R.G."/>
            <person name="Silva A.L."/>
            <person name="Seyffert N."/>
            <person name="Castro T.L.P."/>
            <person name="Attili A.R."/>
            <person name="Rifici C."/>
            <person name="Mazzullo G."/>
            <person name="Brenig B."/>
            <person name="Venanzi F."/>
            <person name="Azevedo V."/>
        </authorList>
    </citation>
    <scope>NUCLEOTIDE SEQUENCE [LARGE SCALE GENOMIC DNA]</scope>
    <source>
        <strain evidence="3 4">LGCM 259</strain>
    </source>
</reference>
<accession>A0A5B7WVI7</accession>